<dbReference type="RefSeq" id="WP_118392257.1">
    <property type="nucleotide sequence ID" value="NZ_QRUJ01000008.1"/>
</dbReference>
<evidence type="ECO:0000256" key="1">
    <source>
        <dbReference type="SAM" id="Phobius"/>
    </source>
</evidence>
<accession>A0A395V1K4</accession>
<name>A0A395V1K4_9FIRM</name>
<organism evidence="2 3">
    <name type="scientific">Agathobacter rectalis</name>
    <dbReference type="NCBI Taxonomy" id="39491"/>
    <lineage>
        <taxon>Bacteria</taxon>
        <taxon>Bacillati</taxon>
        <taxon>Bacillota</taxon>
        <taxon>Clostridia</taxon>
        <taxon>Lachnospirales</taxon>
        <taxon>Lachnospiraceae</taxon>
        <taxon>Agathobacter</taxon>
    </lineage>
</organism>
<dbReference type="AlphaFoldDB" id="A0A395V1K4"/>
<feature type="transmembrane region" description="Helical" evidence="1">
    <location>
        <begin position="12"/>
        <end position="32"/>
    </location>
</feature>
<dbReference type="EMBL" id="QRUJ01000008">
    <property type="protein sequence ID" value="RGR54403.1"/>
    <property type="molecule type" value="Genomic_DNA"/>
</dbReference>
<keyword evidence="1" id="KW-0812">Transmembrane</keyword>
<gene>
    <name evidence="2" type="ORF">DWY38_09305</name>
</gene>
<evidence type="ECO:0000313" key="3">
    <source>
        <dbReference type="Proteomes" id="UP000266066"/>
    </source>
</evidence>
<evidence type="ECO:0000313" key="2">
    <source>
        <dbReference type="EMBL" id="RGR54403.1"/>
    </source>
</evidence>
<reference evidence="2 3" key="1">
    <citation type="submission" date="2018-08" db="EMBL/GenBank/DDBJ databases">
        <title>A genome reference for cultivated species of the human gut microbiota.</title>
        <authorList>
            <person name="Zou Y."/>
            <person name="Xue W."/>
            <person name="Luo G."/>
        </authorList>
    </citation>
    <scope>NUCLEOTIDE SEQUENCE [LARGE SCALE GENOMIC DNA]</scope>
    <source>
        <strain evidence="2 3">AF25-15</strain>
    </source>
</reference>
<sequence length="228" mass="26072">MTKIKKKHKALKIIIIVSAILIVLLCVMRYLFGNKEVMFGANVNSMSYSKDISPQNYSSVDEAMKTVDEKLNSEEKICQIEENGVVHVYVQGINTIKDKNGKVDQIRQYVSCYDFIVVSKGYNYSGVRDLAIGLNKEKEYSWKDTFLADLSQSRLSGLEKQYGVLPAWGVTDYSDISNVTVDDQKIDEVHKLDEDGKTYYLWIINDLKTRKKASEVRIESVDKTTQNR</sequence>
<protein>
    <submittedName>
        <fullName evidence="2">Uncharacterized protein</fullName>
    </submittedName>
</protein>
<keyword evidence="1" id="KW-1133">Transmembrane helix</keyword>
<keyword evidence="1" id="KW-0472">Membrane</keyword>
<dbReference type="Proteomes" id="UP000266066">
    <property type="component" value="Unassembled WGS sequence"/>
</dbReference>
<comment type="caution">
    <text evidence="2">The sequence shown here is derived from an EMBL/GenBank/DDBJ whole genome shotgun (WGS) entry which is preliminary data.</text>
</comment>
<proteinExistence type="predicted"/>